<dbReference type="Pfam" id="PF07714">
    <property type="entry name" value="PK_Tyr_Ser-Thr"/>
    <property type="match status" value="1"/>
</dbReference>
<dbReference type="InterPro" id="IPR011009">
    <property type="entry name" value="Kinase-like_dom_sf"/>
</dbReference>
<evidence type="ECO:0000259" key="11">
    <source>
        <dbReference type="PROSITE" id="PS50081"/>
    </source>
</evidence>
<evidence type="ECO:0000256" key="2">
    <source>
        <dbReference type="ARBA" id="ARBA00022723"/>
    </source>
</evidence>
<proteinExistence type="predicted"/>
<dbReference type="InterPro" id="IPR046349">
    <property type="entry name" value="C1-like_sf"/>
</dbReference>
<dbReference type="PROSITE" id="PS00479">
    <property type="entry name" value="ZF_DAG_PE_1"/>
    <property type="match status" value="1"/>
</dbReference>
<evidence type="ECO:0000256" key="6">
    <source>
        <dbReference type="ARBA" id="ARBA00022840"/>
    </source>
</evidence>
<dbReference type="GO" id="GO:0046872">
    <property type="term" value="F:metal ion binding"/>
    <property type="evidence" value="ECO:0007669"/>
    <property type="project" value="UniProtKB-KW"/>
</dbReference>
<name>A0A0D2X4L0_CAPO3</name>
<feature type="compositionally biased region" description="Low complexity" evidence="9">
    <location>
        <begin position="220"/>
        <end position="232"/>
    </location>
</feature>
<feature type="compositionally biased region" description="Low complexity" evidence="9">
    <location>
        <begin position="261"/>
        <end position="284"/>
    </location>
</feature>
<keyword evidence="13" id="KW-1185">Reference proteome</keyword>
<dbReference type="InterPro" id="IPR001245">
    <property type="entry name" value="Ser-Thr/Tyr_kinase_cat_dom"/>
</dbReference>
<dbReference type="PANTHER" id="PTHR44329">
    <property type="entry name" value="SERINE/THREONINE-PROTEIN KINASE TNNI3K-RELATED"/>
    <property type="match status" value="1"/>
</dbReference>
<feature type="region of interest" description="Disordered" evidence="9">
    <location>
        <begin position="217"/>
        <end position="311"/>
    </location>
</feature>
<feature type="compositionally biased region" description="Low complexity" evidence="9">
    <location>
        <begin position="385"/>
        <end position="401"/>
    </location>
</feature>
<dbReference type="PROSITE" id="PS50081">
    <property type="entry name" value="ZF_DAG_PE_2"/>
    <property type="match status" value="1"/>
</dbReference>
<dbReference type="eggNOG" id="KOG0193">
    <property type="taxonomic scope" value="Eukaryota"/>
</dbReference>
<dbReference type="Gene3D" id="6.10.140.1120">
    <property type="match status" value="1"/>
</dbReference>
<keyword evidence="3" id="KW-0547">Nucleotide-binding</keyword>
<feature type="compositionally biased region" description="Polar residues" evidence="9">
    <location>
        <begin position="375"/>
        <end position="384"/>
    </location>
</feature>
<dbReference type="Gene3D" id="1.10.510.10">
    <property type="entry name" value="Transferase(Phosphotransferase) domain 1"/>
    <property type="match status" value="1"/>
</dbReference>
<evidence type="ECO:0000313" key="12">
    <source>
        <dbReference type="EMBL" id="KJE96244.1"/>
    </source>
</evidence>
<feature type="domain" description="Phorbol-ester/DAG-type" evidence="11">
    <location>
        <begin position="456"/>
        <end position="502"/>
    </location>
</feature>
<dbReference type="OrthoDB" id="774951at2759"/>
<dbReference type="InterPro" id="IPR000719">
    <property type="entry name" value="Prot_kinase_dom"/>
</dbReference>
<dbReference type="PANTHER" id="PTHR44329:SF262">
    <property type="entry name" value="RAF HOMOLOG SERINE_THREONINE-PROTEIN KINASE RAF"/>
    <property type="match status" value="1"/>
</dbReference>
<keyword evidence="1" id="KW-0808">Transferase</keyword>
<evidence type="ECO:0000313" key="13">
    <source>
        <dbReference type="Proteomes" id="UP000008743"/>
    </source>
</evidence>
<keyword evidence="6" id="KW-0067">ATP-binding</keyword>
<dbReference type="SUPFAM" id="SSF57889">
    <property type="entry name" value="Cysteine-rich domain"/>
    <property type="match status" value="1"/>
</dbReference>
<comment type="catalytic activity">
    <reaction evidence="7">
        <text>L-threonyl-[protein] + ATP = O-phospho-L-threonyl-[protein] + ADP + H(+)</text>
        <dbReference type="Rhea" id="RHEA:46608"/>
        <dbReference type="Rhea" id="RHEA-COMP:11060"/>
        <dbReference type="Rhea" id="RHEA-COMP:11605"/>
        <dbReference type="ChEBI" id="CHEBI:15378"/>
        <dbReference type="ChEBI" id="CHEBI:30013"/>
        <dbReference type="ChEBI" id="CHEBI:30616"/>
        <dbReference type="ChEBI" id="CHEBI:61977"/>
        <dbReference type="ChEBI" id="CHEBI:456216"/>
        <dbReference type="EC" id="2.7.11.1"/>
    </reaction>
</comment>
<protein>
    <submittedName>
        <fullName evidence="12">TKL/RAF/RAF protein kinase</fullName>
    </submittedName>
</protein>
<dbReference type="SUPFAM" id="SSF56112">
    <property type="entry name" value="Protein kinase-like (PK-like)"/>
    <property type="match status" value="1"/>
</dbReference>
<feature type="region of interest" description="Disordered" evidence="9">
    <location>
        <begin position="582"/>
        <end position="601"/>
    </location>
</feature>
<dbReference type="Proteomes" id="UP000008743">
    <property type="component" value="Unassembled WGS sequence"/>
</dbReference>
<evidence type="ECO:0000259" key="10">
    <source>
        <dbReference type="PROSITE" id="PS50011"/>
    </source>
</evidence>
<dbReference type="PROSITE" id="PS50011">
    <property type="entry name" value="PROTEIN_KINASE_DOM"/>
    <property type="match status" value="1"/>
</dbReference>
<dbReference type="FunFam" id="3.30.200.20:FF:000034">
    <property type="entry name" value="Kinase suppressor of Ras 1"/>
    <property type="match status" value="1"/>
</dbReference>
<dbReference type="Gene3D" id="3.30.60.20">
    <property type="match status" value="1"/>
</dbReference>
<dbReference type="InterPro" id="IPR046861">
    <property type="entry name" value="SAM_KSR1_N"/>
</dbReference>
<feature type="compositionally biased region" description="Polar residues" evidence="9">
    <location>
        <begin position="285"/>
        <end position="295"/>
    </location>
</feature>
<feature type="compositionally biased region" description="Low complexity" evidence="9">
    <location>
        <begin position="297"/>
        <end position="306"/>
    </location>
</feature>
<dbReference type="InterPro" id="IPR051681">
    <property type="entry name" value="Ser/Thr_Kinases-Pseudokinases"/>
</dbReference>
<feature type="domain" description="Protein kinase" evidence="10">
    <location>
        <begin position="906"/>
        <end position="1177"/>
    </location>
</feature>
<evidence type="ECO:0000256" key="3">
    <source>
        <dbReference type="ARBA" id="ARBA00022741"/>
    </source>
</evidence>
<reference evidence="13" key="1">
    <citation type="submission" date="2011-02" db="EMBL/GenBank/DDBJ databases">
        <title>The Genome Sequence of Capsaspora owczarzaki ATCC 30864.</title>
        <authorList>
            <person name="Russ C."/>
            <person name="Cuomo C."/>
            <person name="Burger G."/>
            <person name="Gray M.W."/>
            <person name="Holland P.W.H."/>
            <person name="King N."/>
            <person name="Lang F.B.F."/>
            <person name="Roger A.J."/>
            <person name="Ruiz-Trillo I."/>
            <person name="Young S.K."/>
            <person name="Zeng Q."/>
            <person name="Gargeya S."/>
            <person name="Alvarado L."/>
            <person name="Berlin A."/>
            <person name="Chapman S.B."/>
            <person name="Chen Z."/>
            <person name="Freedman E."/>
            <person name="Gellesch M."/>
            <person name="Goldberg J."/>
            <person name="Griggs A."/>
            <person name="Gujja S."/>
            <person name="Heilman E."/>
            <person name="Heiman D."/>
            <person name="Howarth C."/>
            <person name="Mehta T."/>
            <person name="Neiman D."/>
            <person name="Pearson M."/>
            <person name="Roberts A."/>
            <person name="Saif S."/>
            <person name="Shea T."/>
            <person name="Shenoy N."/>
            <person name="Sisk P."/>
            <person name="Stolte C."/>
            <person name="Sykes S."/>
            <person name="White J."/>
            <person name="Yandava C."/>
            <person name="Haas B."/>
            <person name="Nusbaum C."/>
            <person name="Birren B."/>
        </authorList>
    </citation>
    <scope>NUCLEOTIDE SEQUENCE</scope>
    <source>
        <strain evidence="13">ATCC 30864</strain>
    </source>
</reference>
<gene>
    <name evidence="12" type="ORF">CAOG_008997</name>
</gene>
<accession>A0A0D2X4L0</accession>
<dbReference type="InParanoid" id="A0A0D2X4L0"/>
<dbReference type="Pfam" id="PF20406">
    <property type="entry name" value="SAM_KSR1_N"/>
    <property type="match status" value="1"/>
</dbReference>
<dbReference type="InterPro" id="IPR046933">
    <property type="entry name" value="SAM_KSR1_N_sf"/>
</dbReference>
<evidence type="ECO:0000256" key="7">
    <source>
        <dbReference type="ARBA" id="ARBA00047899"/>
    </source>
</evidence>
<dbReference type="STRING" id="595528.A0A0D2X4L0"/>
<feature type="compositionally biased region" description="Polar residues" evidence="9">
    <location>
        <begin position="784"/>
        <end position="794"/>
    </location>
</feature>
<evidence type="ECO:0000256" key="8">
    <source>
        <dbReference type="ARBA" id="ARBA00048679"/>
    </source>
</evidence>
<dbReference type="GO" id="GO:0005524">
    <property type="term" value="F:ATP binding"/>
    <property type="evidence" value="ECO:0007669"/>
    <property type="project" value="UniProtKB-KW"/>
</dbReference>
<keyword evidence="4 12" id="KW-0418">Kinase</keyword>
<dbReference type="SMART" id="SM00109">
    <property type="entry name" value="C1"/>
    <property type="match status" value="1"/>
</dbReference>
<dbReference type="InterPro" id="IPR002219">
    <property type="entry name" value="PKC_DAG/PE"/>
</dbReference>
<dbReference type="AlphaFoldDB" id="A0A0D2X4L0"/>
<feature type="compositionally biased region" description="Gly residues" evidence="9">
    <location>
        <begin position="750"/>
        <end position="768"/>
    </location>
</feature>
<comment type="catalytic activity">
    <reaction evidence="8">
        <text>L-seryl-[protein] + ATP = O-phospho-L-seryl-[protein] + ADP + H(+)</text>
        <dbReference type="Rhea" id="RHEA:17989"/>
        <dbReference type="Rhea" id="RHEA-COMP:9863"/>
        <dbReference type="Rhea" id="RHEA-COMP:11604"/>
        <dbReference type="ChEBI" id="CHEBI:15378"/>
        <dbReference type="ChEBI" id="CHEBI:29999"/>
        <dbReference type="ChEBI" id="CHEBI:30616"/>
        <dbReference type="ChEBI" id="CHEBI:83421"/>
        <dbReference type="ChEBI" id="CHEBI:456216"/>
        <dbReference type="EC" id="2.7.11.1"/>
    </reaction>
</comment>
<dbReference type="GO" id="GO:0004709">
    <property type="term" value="F:MAP kinase kinase kinase activity"/>
    <property type="evidence" value="ECO:0007669"/>
    <property type="project" value="TreeGrafter"/>
</dbReference>
<feature type="region of interest" description="Disordered" evidence="9">
    <location>
        <begin position="359"/>
        <end position="401"/>
    </location>
</feature>
<feature type="region of interest" description="Disordered" evidence="9">
    <location>
        <begin position="706"/>
        <end position="821"/>
    </location>
</feature>
<dbReference type="Pfam" id="PF00130">
    <property type="entry name" value="C1_1"/>
    <property type="match status" value="1"/>
</dbReference>
<dbReference type="Gene3D" id="3.30.200.20">
    <property type="entry name" value="Phosphorylase Kinase, domain 1"/>
    <property type="match status" value="1"/>
</dbReference>
<dbReference type="CDD" id="cd20812">
    <property type="entry name" value="C1_KSR"/>
    <property type="match status" value="1"/>
</dbReference>
<dbReference type="RefSeq" id="XP_011270684.1">
    <property type="nucleotide sequence ID" value="XM_011272382.1"/>
</dbReference>
<sequence>MAKPVRNSSNVIETAVMAKALHQMQSIQKLIDIESKSLIELREQAQSTDIVRHEIKTLEDKLANRFSKQVHLRRYYNHYLQNRSQPENQDAITFEWQLGTYPDLALWCRVIGLDPERAKVRIVCGSLQPAAPVASSHSGRGAEQVEQRIQSQHVDLLSLVRNEEDGVLTHTLLTDLSLDATHAELASNSLRKIVKALRTPQTSRSFSRGNEHSLGNVFASLDSSSSTDPSSDAGEHGDGATSPLPMSPPTSRRKNSTTADVSPTLTSPSNNSSVASSRRPSLASQQAVTGSSSAGVPTPISPTSTSAPGYSPAASVGVHLPAHLATQRSVSMDAGAPVRVGQPGSLITGQAAVADVTSPTRRGLPNHLSPPPFLTASSLPSNAMSDELSPVSSELPLSPSAVTSTSPTALNSYDDAANGASYAAASSSSSAAAAAAASSASAADSLLNKRISHSIKHRFSMRTFMLPSPCDYCHKLLLFGVICKDCEFKAHHKCSKYVPASCGLTTEMEDYFKSLITVPARSNTHDDSDPSGLSSAAHDDLSTGSGSSRARKLKKAQSAPQLQAFWRDEFNAAYAAAIAQSNQSSGPASGTGPSSHEDDGGAVRTASTLLATALASAAQAGPAHSPSAQTIPAHHLPLSKLWVRRHGTNPDFNANGLLSQLHDSQQQQQQQGIVMPSLAAVKADLKGQHQGPLSPVGAHHPLRRLSHHRPQSASAATKPFVYEPHEVTSDSSSYDMERSSDSSLGEPIGADGGGVGGSGGAGGGGGGSSSADGDSPARLGPPKSSGTMRRTFSATPPLDLLASGAVQMKTRPRTSSEPREMWAVAEDEQDEDGANDDLADDDDDDFMLSGRRVTLDRAKARLLEDAVAVAATAAATGDPPTYARPSPFNSKTRNSFAEWEIPFSEIELGEKIGSNVDGAVHRGKWHGPVAVKLISVAGLPTKGQILAFRREVAVLRRIRHENIVLFMGASTVFPNFAIVTKFCEGESLFRHIHLLETDFSPMQSCEIARQVAQGMEYLHAKKIIHRNLKTKNVFLENNGKIVIGGFGLATASQWNNSPHVNKPRDNVAIVVERKGSVRHMSPEVFSAHGDPFTIASDAYAYGIVLFELMTGHQPYESLRPEQVIFKVSNGALPDVSLVRKDCPKEVVEIMLDCLSRTMDRRPTFKTVLDVLEQFPVVKLSRATRDRIQSDAAALQLAQNQNALRRVNTTRR</sequence>
<organism evidence="12 13">
    <name type="scientific">Capsaspora owczarzaki (strain ATCC 30864)</name>
    <dbReference type="NCBI Taxonomy" id="595528"/>
    <lineage>
        <taxon>Eukaryota</taxon>
        <taxon>Filasterea</taxon>
        <taxon>Capsaspora</taxon>
    </lineage>
</organism>
<evidence type="ECO:0000256" key="5">
    <source>
        <dbReference type="ARBA" id="ARBA00022833"/>
    </source>
</evidence>
<dbReference type="EMBL" id="KE346371">
    <property type="protein sequence ID" value="KJE96244.1"/>
    <property type="molecule type" value="Genomic_DNA"/>
</dbReference>
<evidence type="ECO:0000256" key="9">
    <source>
        <dbReference type="SAM" id="MobiDB-lite"/>
    </source>
</evidence>
<feature type="compositionally biased region" description="Low complexity" evidence="9">
    <location>
        <begin position="582"/>
        <end position="594"/>
    </location>
</feature>
<evidence type="ECO:0000256" key="1">
    <source>
        <dbReference type="ARBA" id="ARBA00022679"/>
    </source>
</evidence>
<evidence type="ECO:0000256" key="4">
    <source>
        <dbReference type="ARBA" id="ARBA00022777"/>
    </source>
</evidence>
<keyword evidence="5" id="KW-0862">Zinc</keyword>
<keyword evidence="2" id="KW-0479">Metal-binding</keyword>
<feature type="region of interest" description="Disordered" evidence="9">
    <location>
        <begin position="522"/>
        <end position="554"/>
    </location>
</feature>